<evidence type="ECO:0000256" key="1">
    <source>
        <dbReference type="ARBA" id="ARBA00002501"/>
    </source>
</evidence>
<evidence type="ECO:0000313" key="9">
    <source>
        <dbReference type="EMBL" id="KAK6780608.1"/>
    </source>
</evidence>
<evidence type="ECO:0000256" key="4">
    <source>
        <dbReference type="ARBA" id="ARBA00022692"/>
    </source>
</evidence>
<name>A0AAN8T9Y7_SOLBU</name>
<feature type="transmembrane region" description="Helical" evidence="7">
    <location>
        <begin position="254"/>
        <end position="272"/>
    </location>
</feature>
<gene>
    <name evidence="9" type="ORF">RDI58_022792</name>
</gene>
<sequence>MSSVKIPTRFKEALDYPKWVEPMNEEMRALEKNQTWDIVSLLIGKKPQYPRAWFRRFQLAMKKYGYTQSNADNSLFLKRKNGKIIVLIIYVDDMIVTSDDVDEMTKLKTYLSSEFDMKNLGGLKYLLGCQPIETPIEQNHYLEKPPDQVPTNKMGCLIDLSHTSPDIAYAISVIGVQKEKDDGQQLGISLLLECNPNTIMRPSYDFSFSRARSGTLSFYARRRPWRELLTHPSSYTLPISISDFASRVKRNLSYFRVNYAMIVLVILFLSLLWHPFSMIVFLIVSVAWFFLYFHRDEPLMVFNRMIDDRIVLVVLGVVTVVSLVLTHVWLNVLVSIIVGIVLIFLHATFRITEDLFLEEDDAADGGLHSFVGTYV</sequence>
<evidence type="ECO:0000313" key="10">
    <source>
        <dbReference type="Proteomes" id="UP001371456"/>
    </source>
</evidence>
<feature type="transmembrane region" description="Helical" evidence="7">
    <location>
        <begin position="306"/>
        <end position="326"/>
    </location>
</feature>
<feature type="domain" description="Reverse transcriptase Ty1/copia-type" evidence="8">
    <location>
        <begin position="31"/>
        <end position="130"/>
    </location>
</feature>
<dbReference type="InterPro" id="IPR004895">
    <property type="entry name" value="Prenylated_rab_accept_PRA1"/>
</dbReference>
<dbReference type="PANTHER" id="PTHR19317:SF84">
    <property type="entry name" value="PRA1 FAMILY PROTEIN"/>
    <property type="match status" value="1"/>
</dbReference>
<comment type="similarity">
    <text evidence="3">Belongs to the PRA1 family.</text>
</comment>
<dbReference type="GO" id="GO:0005783">
    <property type="term" value="C:endoplasmic reticulum"/>
    <property type="evidence" value="ECO:0007669"/>
    <property type="project" value="TreeGrafter"/>
</dbReference>
<evidence type="ECO:0000256" key="6">
    <source>
        <dbReference type="ARBA" id="ARBA00023136"/>
    </source>
</evidence>
<evidence type="ECO:0000256" key="7">
    <source>
        <dbReference type="SAM" id="Phobius"/>
    </source>
</evidence>
<dbReference type="AlphaFoldDB" id="A0AAN8T9Y7"/>
<accession>A0AAN8T9Y7</accession>
<reference evidence="9 10" key="1">
    <citation type="submission" date="2024-02" db="EMBL/GenBank/DDBJ databases">
        <title>de novo genome assembly of Solanum bulbocastanum strain 11H21.</title>
        <authorList>
            <person name="Hosaka A.J."/>
        </authorList>
    </citation>
    <scope>NUCLEOTIDE SEQUENCE [LARGE SCALE GENOMIC DNA]</scope>
    <source>
        <tissue evidence="9">Young leaves</tissue>
    </source>
</reference>
<dbReference type="GO" id="GO:0016192">
    <property type="term" value="P:vesicle-mediated transport"/>
    <property type="evidence" value="ECO:0007669"/>
    <property type="project" value="UniProtKB-ARBA"/>
</dbReference>
<dbReference type="Pfam" id="PF07727">
    <property type="entry name" value="RVT_2"/>
    <property type="match status" value="1"/>
</dbReference>
<protein>
    <recommendedName>
        <fullName evidence="8">Reverse transcriptase Ty1/copia-type domain-containing protein</fullName>
    </recommendedName>
</protein>
<comment type="subcellular location">
    <subcellularLocation>
        <location evidence="2">Membrane</location>
        <topology evidence="2">Multi-pass membrane protein</topology>
    </subcellularLocation>
</comment>
<evidence type="ECO:0000256" key="3">
    <source>
        <dbReference type="ARBA" id="ARBA00006483"/>
    </source>
</evidence>
<keyword evidence="6 7" id="KW-0472">Membrane</keyword>
<dbReference type="GO" id="GO:0005794">
    <property type="term" value="C:Golgi apparatus"/>
    <property type="evidence" value="ECO:0007669"/>
    <property type="project" value="TreeGrafter"/>
</dbReference>
<comment type="function">
    <text evidence="1">May be involved in both secretory and endocytic intracellular trafficking in the endosomal/prevacuolar compartments.</text>
</comment>
<evidence type="ECO:0000256" key="2">
    <source>
        <dbReference type="ARBA" id="ARBA00004141"/>
    </source>
</evidence>
<keyword evidence="4 7" id="KW-0812">Transmembrane</keyword>
<evidence type="ECO:0000259" key="8">
    <source>
        <dbReference type="Pfam" id="PF07727"/>
    </source>
</evidence>
<dbReference type="PANTHER" id="PTHR19317">
    <property type="entry name" value="PRENYLATED RAB ACCEPTOR 1-RELATED"/>
    <property type="match status" value="1"/>
</dbReference>
<dbReference type="InterPro" id="IPR013103">
    <property type="entry name" value="RVT_2"/>
</dbReference>
<keyword evidence="10" id="KW-1185">Reference proteome</keyword>
<evidence type="ECO:0000256" key="5">
    <source>
        <dbReference type="ARBA" id="ARBA00022989"/>
    </source>
</evidence>
<dbReference type="EMBL" id="JBANQN010000009">
    <property type="protein sequence ID" value="KAK6780608.1"/>
    <property type="molecule type" value="Genomic_DNA"/>
</dbReference>
<comment type="caution">
    <text evidence="9">The sequence shown here is derived from an EMBL/GenBank/DDBJ whole genome shotgun (WGS) entry which is preliminary data.</text>
</comment>
<dbReference type="GO" id="GO:0016020">
    <property type="term" value="C:membrane"/>
    <property type="evidence" value="ECO:0007669"/>
    <property type="project" value="UniProtKB-SubCell"/>
</dbReference>
<dbReference type="Proteomes" id="UP001371456">
    <property type="component" value="Unassembled WGS sequence"/>
</dbReference>
<organism evidence="9 10">
    <name type="scientific">Solanum bulbocastanum</name>
    <name type="common">Wild potato</name>
    <dbReference type="NCBI Taxonomy" id="147425"/>
    <lineage>
        <taxon>Eukaryota</taxon>
        <taxon>Viridiplantae</taxon>
        <taxon>Streptophyta</taxon>
        <taxon>Embryophyta</taxon>
        <taxon>Tracheophyta</taxon>
        <taxon>Spermatophyta</taxon>
        <taxon>Magnoliopsida</taxon>
        <taxon>eudicotyledons</taxon>
        <taxon>Gunneridae</taxon>
        <taxon>Pentapetalae</taxon>
        <taxon>asterids</taxon>
        <taxon>lamiids</taxon>
        <taxon>Solanales</taxon>
        <taxon>Solanaceae</taxon>
        <taxon>Solanoideae</taxon>
        <taxon>Solaneae</taxon>
        <taxon>Solanum</taxon>
    </lineage>
</organism>
<keyword evidence="5 7" id="KW-1133">Transmembrane helix</keyword>
<dbReference type="Pfam" id="PF03208">
    <property type="entry name" value="PRA1"/>
    <property type="match status" value="1"/>
</dbReference>
<proteinExistence type="inferred from homology"/>